<protein>
    <submittedName>
        <fullName evidence="1">Uncharacterized protein</fullName>
    </submittedName>
</protein>
<comment type="caution">
    <text evidence="1">The sequence shown here is derived from an EMBL/GenBank/DDBJ whole genome shotgun (WGS) entry which is preliminary data.</text>
</comment>
<evidence type="ECO:0000313" key="1">
    <source>
        <dbReference type="EMBL" id="MVT08311.1"/>
    </source>
</evidence>
<accession>A0A7K1U1S0</accession>
<dbReference type="EMBL" id="WRXN01000003">
    <property type="protein sequence ID" value="MVT08311.1"/>
    <property type="molecule type" value="Genomic_DNA"/>
</dbReference>
<sequence>MQIKYLLIAGLFTISACKCKHTQTTGTEQEQPVYVYQFEKTAPLTADNTKKLISDFLGEQKTTDLTVSADENIAYFVSAEDVNTTLEQDLNNGNFAFSKLNKAYLGDLKPQLPSENDAVKISEDYLRGKGLFPKNRRELVLVHKGGVRAQAVGGPVIDKMITLTYGRVVDSMQVIGAGSKIIVNIGDKGEVVGVTRRWRELNTGEKRTVRQEETISREEAEAQAKRQILQEFGQQATYEVKSVMKSYYDNNGSYLQPVYAFETVINLNSREKGIQPIRYLCVIPLLKESPEPLNLTKLDPKAKERLKAIDQQSIDTTDVRDRKTRD</sequence>
<evidence type="ECO:0000313" key="2">
    <source>
        <dbReference type="Proteomes" id="UP000461730"/>
    </source>
</evidence>
<gene>
    <name evidence="1" type="ORF">GO493_08575</name>
</gene>
<dbReference type="RefSeq" id="WP_157305732.1">
    <property type="nucleotide sequence ID" value="NZ_WRXN01000003.1"/>
</dbReference>
<proteinExistence type="predicted"/>
<keyword evidence="2" id="KW-1185">Reference proteome</keyword>
<dbReference type="AlphaFoldDB" id="A0A7K1U1S0"/>
<organism evidence="1 2">
    <name type="scientific">Chitinophaga tropicalis</name>
    <dbReference type="NCBI Taxonomy" id="2683588"/>
    <lineage>
        <taxon>Bacteria</taxon>
        <taxon>Pseudomonadati</taxon>
        <taxon>Bacteroidota</taxon>
        <taxon>Chitinophagia</taxon>
        <taxon>Chitinophagales</taxon>
        <taxon>Chitinophagaceae</taxon>
        <taxon>Chitinophaga</taxon>
    </lineage>
</organism>
<dbReference type="Proteomes" id="UP000461730">
    <property type="component" value="Unassembled WGS sequence"/>
</dbReference>
<reference evidence="1 2" key="1">
    <citation type="submission" date="2019-12" db="EMBL/GenBank/DDBJ databases">
        <title>Chitinophaga sp. strain ysch24 (GDMCC 1.1355), whole genome shotgun sequence.</title>
        <authorList>
            <person name="Zhang X."/>
        </authorList>
    </citation>
    <scope>NUCLEOTIDE SEQUENCE [LARGE SCALE GENOMIC DNA]</scope>
    <source>
        <strain evidence="2">ysch24</strain>
    </source>
</reference>
<name>A0A7K1U1S0_9BACT</name>
<dbReference type="PROSITE" id="PS51257">
    <property type="entry name" value="PROKAR_LIPOPROTEIN"/>
    <property type="match status" value="1"/>
</dbReference>